<dbReference type="Gene3D" id="1.20.1560.10">
    <property type="entry name" value="ABC transporter type 1, transmembrane domain"/>
    <property type="match status" value="1"/>
</dbReference>
<feature type="compositionally biased region" description="Basic and acidic residues" evidence="11">
    <location>
        <begin position="672"/>
        <end position="681"/>
    </location>
</feature>
<keyword evidence="7 15" id="KW-0067">ATP-binding</keyword>
<dbReference type="InterPro" id="IPR011527">
    <property type="entry name" value="ABC1_TM_dom"/>
</dbReference>
<evidence type="ECO:0000259" key="13">
    <source>
        <dbReference type="PROSITE" id="PS50893"/>
    </source>
</evidence>
<dbReference type="InterPro" id="IPR036640">
    <property type="entry name" value="ABC1_TM_sf"/>
</dbReference>
<dbReference type="AlphaFoldDB" id="A0A3D9SW05"/>
<feature type="transmembrane region" description="Helical" evidence="12">
    <location>
        <begin position="128"/>
        <end position="148"/>
    </location>
</feature>
<feature type="transmembrane region" description="Helical" evidence="12">
    <location>
        <begin position="230"/>
        <end position="247"/>
    </location>
</feature>
<dbReference type="Proteomes" id="UP000256661">
    <property type="component" value="Unassembled WGS sequence"/>
</dbReference>
<dbReference type="SUPFAM" id="SSF52540">
    <property type="entry name" value="P-loop containing nucleoside triphosphate hydrolases"/>
    <property type="match status" value="1"/>
</dbReference>
<dbReference type="PANTHER" id="PTHR43394:SF1">
    <property type="entry name" value="ATP-BINDING CASSETTE SUB-FAMILY B MEMBER 10, MITOCHONDRIAL"/>
    <property type="match status" value="1"/>
</dbReference>
<feature type="transmembrane region" description="Helical" evidence="12">
    <location>
        <begin position="62"/>
        <end position="84"/>
    </location>
</feature>
<dbReference type="PANTHER" id="PTHR43394">
    <property type="entry name" value="ATP-DEPENDENT PERMEASE MDL1, MITOCHONDRIAL"/>
    <property type="match status" value="1"/>
</dbReference>
<keyword evidence="5 12" id="KW-0812">Transmembrane</keyword>
<keyword evidence="16" id="KW-1185">Reference proteome</keyword>
<evidence type="ECO:0000313" key="16">
    <source>
        <dbReference type="Proteomes" id="UP000256661"/>
    </source>
</evidence>
<dbReference type="PROSITE" id="PS50929">
    <property type="entry name" value="ABC_TM1F"/>
    <property type="match status" value="1"/>
</dbReference>
<keyword evidence="3" id="KW-1003">Cell membrane</keyword>
<evidence type="ECO:0000256" key="11">
    <source>
        <dbReference type="SAM" id="MobiDB-lite"/>
    </source>
</evidence>
<dbReference type="RefSeq" id="WP_116022705.1">
    <property type="nucleotide sequence ID" value="NZ_QTTT01000001.1"/>
</dbReference>
<feature type="transmembrane region" description="Helical" evidence="12">
    <location>
        <begin position="203"/>
        <end position="224"/>
    </location>
</feature>
<dbReference type="InterPro" id="IPR003593">
    <property type="entry name" value="AAA+_ATPase"/>
</dbReference>
<dbReference type="GO" id="GO:0005886">
    <property type="term" value="C:plasma membrane"/>
    <property type="evidence" value="ECO:0007669"/>
    <property type="project" value="UniProtKB-SubCell"/>
</dbReference>
<feature type="domain" description="ABC transmembrane type-1" evidence="14">
    <location>
        <begin position="72"/>
        <end position="379"/>
    </location>
</feature>
<dbReference type="GO" id="GO:0016887">
    <property type="term" value="F:ATP hydrolysis activity"/>
    <property type="evidence" value="ECO:0007669"/>
    <property type="project" value="InterPro"/>
</dbReference>
<evidence type="ECO:0000256" key="2">
    <source>
        <dbReference type="ARBA" id="ARBA00022448"/>
    </source>
</evidence>
<reference evidence="15 16" key="1">
    <citation type="submission" date="2018-08" db="EMBL/GenBank/DDBJ databases">
        <title>Sequencing the genomes of 1000 actinobacteria strains.</title>
        <authorList>
            <person name="Klenk H.-P."/>
        </authorList>
    </citation>
    <scope>NUCLEOTIDE SEQUENCE [LARGE SCALE GENOMIC DNA]</scope>
    <source>
        <strain evidence="15 16">DSM 43927</strain>
    </source>
</reference>
<comment type="similarity">
    <text evidence="10">Belongs to the ABC transporter superfamily. Siderophore-Fe(3+) uptake transporter (SIUT) (TC 3.A.1.21) family.</text>
</comment>
<dbReference type="InterPro" id="IPR017871">
    <property type="entry name" value="ABC_transporter-like_CS"/>
</dbReference>
<evidence type="ECO:0000256" key="7">
    <source>
        <dbReference type="ARBA" id="ARBA00022840"/>
    </source>
</evidence>
<keyword evidence="2" id="KW-0813">Transport</keyword>
<dbReference type="EMBL" id="QTTT01000001">
    <property type="protein sequence ID" value="REE97175.1"/>
    <property type="molecule type" value="Genomic_DNA"/>
</dbReference>
<organism evidence="15 16">
    <name type="scientific">Thermomonospora umbrina</name>
    <dbReference type="NCBI Taxonomy" id="111806"/>
    <lineage>
        <taxon>Bacteria</taxon>
        <taxon>Bacillati</taxon>
        <taxon>Actinomycetota</taxon>
        <taxon>Actinomycetes</taxon>
        <taxon>Streptosporangiales</taxon>
        <taxon>Thermomonosporaceae</taxon>
        <taxon>Thermomonospora</taxon>
    </lineage>
</organism>
<dbReference type="PROSITE" id="PS50893">
    <property type="entry name" value="ABC_TRANSPORTER_2"/>
    <property type="match status" value="1"/>
</dbReference>
<dbReference type="InterPro" id="IPR003439">
    <property type="entry name" value="ABC_transporter-like_ATP-bd"/>
</dbReference>
<dbReference type="InterPro" id="IPR039421">
    <property type="entry name" value="Type_1_exporter"/>
</dbReference>
<keyword evidence="8 12" id="KW-1133">Transmembrane helix</keyword>
<dbReference type="PROSITE" id="PS00211">
    <property type="entry name" value="ABC_TRANSPORTER_1"/>
    <property type="match status" value="1"/>
</dbReference>
<evidence type="ECO:0000256" key="6">
    <source>
        <dbReference type="ARBA" id="ARBA00022741"/>
    </source>
</evidence>
<evidence type="ECO:0000256" key="4">
    <source>
        <dbReference type="ARBA" id="ARBA00022519"/>
    </source>
</evidence>
<dbReference type="SUPFAM" id="SSF90123">
    <property type="entry name" value="ABC transporter transmembrane region"/>
    <property type="match status" value="1"/>
</dbReference>
<comment type="caution">
    <text evidence="15">The sequence shown here is derived from an EMBL/GenBank/DDBJ whole genome shotgun (WGS) entry which is preliminary data.</text>
</comment>
<keyword evidence="9 12" id="KW-0472">Membrane</keyword>
<feature type="transmembrane region" description="Helical" evidence="12">
    <location>
        <begin position="318"/>
        <end position="341"/>
    </location>
</feature>
<evidence type="ECO:0000256" key="5">
    <source>
        <dbReference type="ARBA" id="ARBA00022692"/>
    </source>
</evidence>
<evidence type="ECO:0000256" key="9">
    <source>
        <dbReference type="ARBA" id="ARBA00023136"/>
    </source>
</evidence>
<protein>
    <submittedName>
        <fullName evidence="15">ATP-binding cassette subfamily B protein</fullName>
    </submittedName>
</protein>
<evidence type="ECO:0000256" key="10">
    <source>
        <dbReference type="ARBA" id="ARBA00023455"/>
    </source>
</evidence>
<dbReference type="GO" id="GO:0005524">
    <property type="term" value="F:ATP binding"/>
    <property type="evidence" value="ECO:0007669"/>
    <property type="project" value="UniProtKB-KW"/>
</dbReference>
<feature type="domain" description="ABC transporter" evidence="13">
    <location>
        <begin position="414"/>
        <end position="653"/>
    </location>
</feature>
<feature type="region of interest" description="Disordered" evidence="11">
    <location>
        <begin position="1"/>
        <end position="38"/>
    </location>
</feature>
<proteinExistence type="inferred from homology"/>
<name>A0A3D9SW05_9ACTN</name>
<dbReference type="InterPro" id="IPR027417">
    <property type="entry name" value="P-loop_NTPase"/>
</dbReference>
<sequence>MQPIHFLSRGPQENGAARSGLTGSPDFPDPPAPPRGTLRDRTRRALRTVRSSVRSLPRTLRLVWAAGPWLTLGLGVATVVTGLVPAATAYLVRLLVNTVVEALRLRDGGQPEQLDLQLLAWSPTMTPLQAIVVLSALQFCVFTLNSAASAVRNISQQLLQDRVTIIVQRRVMTHAGELDLAFFEDSRSYDLLREAQQETPARALTVIGSVFGLAQSLVTFASVGLLLFGLSPWVAVVTLLAPIPAFISDSRYGQQVFLVAMWASPLRRRMEYLVRTTTTDTYAKEVTLFRLTPYLVGRFDLFSRVFYRRQRQVVTRRYAAGTAWSLITTVAAALTFLYVAAGAVTGRVTLGDLMMFTSASASLQTAIQTLFQSLSSAYENNLYLDKLDELLAVRPTIAAPAEPRPLPDPVRGHIVFDRVTFTYPGAEEPALREVSLEVRAGRTVALVGPNGAGKSTVIKLLCRLYDPDSGRILLDGVDIREFDPVELRRVMTAAFQDLAAFQASVAENIGLGDIERIEDRDRIERSAHRAGATTLVEALPQGYDTVLGKWFGGQELSGGEWQKVALARAFMRDAPVLVLDEPTAALDARAEHDLFARLARLSEGRTALYVSHRFSTVRQADQIMVIDSGRLIEQGTHQELMGLGGTYASLFTLQASAYLDDDDATPLNGTSRSDDEAEARA</sequence>
<dbReference type="Gene3D" id="3.40.50.300">
    <property type="entry name" value="P-loop containing nucleotide triphosphate hydrolases"/>
    <property type="match status" value="1"/>
</dbReference>
<keyword evidence="6" id="KW-0547">Nucleotide-binding</keyword>
<evidence type="ECO:0000256" key="8">
    <source>
        <dbReference type="ARBA" id="ARBA00022989"/>
    </source>
</evidence>
<dbReference type="SMART" id="SM00382">
    <property type="entry name" value="AAA"/>
    <property type="match status" value="1"/>
</dbReference>
<feature type="region of interest" description="Disordered" evidence="11">
    <location>
        <begin position="662"/>
        <end position="681"/>
    </location>
</feature>
<dbReference type="GO" id="GO:0015421">
    <property type="term" value="F:ABC-type oligopeptide transporter activity"/>
    <property type="evidence" value="ECO:0007669"/>
    <property type="project" value="TreeGrafter"/>
</dbReference>
<accession>A0A3D9SW05</accession>
<evidence type="ECO:0000313" key="15">
    <source>
        <dbReference type="EMBL" id="REE97175.1"/>
    </source>
</evidence>
<comment type="subcellular location">
    <subcellularLocation>
        <location evidence="1">Cell inner membrane</location>
        <topology evidence="1">Multi-pass membrane protein</topology>
    </subcellularLocation>
</comment>
<evidence type="ECO:0000256" key="12">
    <source>
        <dbReference type="SAM" id="Phobius"/>
    </source>
</evidence>
<evidence type="ECO:0000259" key="14">
    <source>
        <dbReference type="PROSITE" id="PS50929"/>
    </source>
</evidence>
<evidence type="ECO:0000256" key="3">
    <source>
        <dbReference type="ARBA" id="ARBA00022475"/>
    </source>
</evidence>
<dbReference type="FunFam" id="3.40.50.300:FF:000221">
    <property type="entry name" value="Multidrug ABC transporter ATP-binding protein"/>
    <property type="match status" value="1"/>
</dbReference>
<evidence type="ECO:0000256" key="1">
    <source>
        <dbReference type="ARBA" id="ARBA00004429"/>
    </source>
</evidence>
<dbReference type="Pfam" id="PF00005">
    <property type="entry name" value="ABC_tran"/>
    <property type="match status" value="1"/>
</dbReference>
<dbReference type="OrthoDB" id="9806127at2"/>
<gene>
    <name evidence="15" type="ORF">DFJ69_2633</name>
</gene>
<keyword evidence="4" id="KW-0997">Cell inner membrane</keyword>